<dbReference type="Gene3D" id="3.40.50.300">
    <property type="entry name" value="P-loop containing nucleotide triphosphate hydrolases"/>
    <property type="match status" value="1"/>
</dbReference>
<dbReference type="GO" id="GO:0005737">
    <property type="term" value="C:cytoplasm"/>
    <property type="evidence" value="ECO:0007669"/>
    <property type="project" value="UniProtKB-SubCell"/>
</dbReference>
<dbReference type="PRINTS" id="PR00364">
    <property type="entry name" value="DISEASERSIST"/>
</dbReference>
<evidence type="ECO:0000256" key="5">
    <source>
        <dbReference type="ARBA" id="ARBA00022614"/>
    </source>
</evidence>
<dbReference type="Pfam" id="PF23559">
    <property type="entry name" value="WHD_DRP"/>
    <property type="match status" value="1"/>
</dbReference>
<dbReference type="InterPro" id="IPR036388">
    <property type="entry name" value="WH-like_DNA-bd_sf"/>
</dbReference>
<dbReference type="InterPro" id="IPR058922">
    <property type="entry name" value="WHD_DRP"/>
</dbReference>
<dbReference type="Gene3D" id="1.20.5.4130">
    <property type="match status" value="1"/>
</dbReference>
<keyword evidence="8" id="KW-0547">Nucleotide-binding</keyword>
<keyword evidence="7" id="KW-0677">Repeat</keyword>
<evidence type="ECO:0000313" key="14">
    <source>
        <dbReference type="EMBL" id="KAG8372163.1"/>
    </source>
</evidence>
<dbReference type="GO" id="GO:0009626">
    <property type="term" value="P:plant-type hypersensitive response"/>
    <property type="evidence" value="ECO:0007669"/>
    <property type="project" value="UniProtKB-KW"/>
</dbReference>
<dbReference type="Gene3D" id="1.10.10.10">
    <property type="entry name" value="Winged helix-like DNA-binding domain superfamily/Winged helix DNA-binding domain"/>
    <property type="match status" value="1"/>
</dbReference>
<evidence type="ECO:0000259" key="13">
    <source>
        <dbReference type="Pfam" id="PF23598"/>
    </source>
</evidence>
<sequence>MAAYAALVSVMHTIDQIQLHPSPPISLDQKQVESLTENITFLQDFLELYPHDLESRISHAAHAAEDLIESAIVDRIHGASTSNSEGNNRDLFKDLEQVIKDMDIIKKEAMEIKLKKDDKLTRQYSMAQVGSSRLPSSTHDNIMVGFDDYLTEIMDKLTGQQSKRLIIPIVGMGGIGKTTLARNVYVNPLIVEYFDICAWVTISQDYNVREILTEVLVSSSKHESRDNLNGMSEEELGENVYKCLWGRRYLIVMDDMWNIKAWDKLKFYLPNNNNGSRLLITTRLSKLAFHLMGSNGFEMKLLDEDKSWILFSQKVFGEEVCPPELEEIGKKIAKCCKGLPLSIAVIGGLLAKSERTRQYWEYIAKNLNPIVNLEDDACCLKILSMSYINLPIHLKPCFLYMGVFPEDKEIHVPTLIKLWVAEGFLKPISGKDLKVVARDYFNDLIDRNLILEHKSWSYSRQIKFCKIHDLLRDLCLREARKEKFFCVPKENSPDSLQCINTQRRIAVHPSTSNEEYSYQLLHGLQSSSIARSVIWNLRGHLPSLNCRLLRVLQDHSNYMPRMGPFQKDEYFIKDILQLVNLRCLTLNLRSNLISEFPSSMCLLWNLQTLILKGHNELVIAPSEIWQMSQLRHLRLLDLCLPDPPSVEEDKPVVVLRNLQTLRTIKNFKCGEDVVNRIPNIKQLGVHYEGPDEGSGRDSLINLGRLTKLESFYCTFDSIKMPFLQNITFPHSLKKLTLNGTSLDWEEMSITIGLLPLLQELMFHRNACKGPKWEPVEGQFCSLKFLRIYGCCDLAYWMADKTNFPRLEQLLLRDLRHLEEVPSGIGDIPTLRSIRLIYCSTSAVISVKKIVDEQEDLGNEDLQVQVYEYKSKGGFLYSLASRNFRVHIVPDKELN</sequence>
<gene>
    <name evidence="14" type="ORF">BUALT_Bualt12G0037900</name>
</gene>
<dbReference type="Gene3D" id="1.10.8.430">
    <property type="entry name" value="Helical domain of apoptotic protease-activating factors"/>
    <property type="match status" value="1"/>
</dbReference>
<comment type="function">
    <text evidence="1">Confers resistance to late blight (Phytophthora infestans) races carrying the avirulence gene Avr1. Resistance proteins guard the plant against pathogens that contain an appropriate avirulence protein via an indirect interaction with this avirulence protein. That triggers a defense system including the hypersensitive response, which restricts the pathogen growth.</text>
</comment>
<evidence type="ECO:0000256" key="10">
    <source>
        <dbReference type="ARBA" id="ARBA00022840"/>
    </source>
</evidence>
<dbReference type="PANTHER" id="PTHR23155">
    <property type="entry name" value="DISEASE RESISTANCE PROTEIN RP"/>
    <property type="match status" value="1"/>
</dbReference>
<dbReference type="PANTHER" id="PTHR23155:SF1152">
    <property type="entry name" value="AAA+ ATPASE DOMAIN-CONTAINING PROTEIN"/>
    <property type="match status" value="1"/>
</dbReference>
<evidence type="ECO:0000256" key="2">
    <source>
        <dbReference type="ARBA" id="ARBA00004496"/>
    </source>
</evidence>
<dbReference type="InterPro" id="IPR042197">
    <property type="entry name" value="Apaf_helical"/>
</dbReference>
<evidence type="ECO:0000256" key="9">
    <source>
        <dbReference type="ARBA" id="ARBA00022821"/>
    </source>
</evidence>
<dbReference type="InterPro" id="IPR032675">
    <property type="entry name" value="LRR_dom_sf"/>
</dbReference>
<dbReference type="Gene3D" id="3.80.10.10">
    <property type="entry name" value="Ribonuclease Inhibitor"/>
    <property type="match status" value="1"/>
</dbReference>
<comment type="similarity">
    <text evidence="3">Belongs to the disease resistance NB-LRR family.</text>
</comment>
<evidence type="ECO:0000256" key="1">
    <source>
        <dbReference type="ARBA" id="ARBA00002074"/>
    </source>
</evidence>
<evidence type="ECO:0000256" key="7">
    <source>
        <dbReference type="ARBA" id="ARBA00022737"/>
    </source>
</evidence>
<keyword evidence="9" id="KW-0611">Plant defense</keyword>
<keyword evidence="4" id="KW-0963">Cytoplasm</keyword>
<dbReference type="FunFam" id="1.10.10.10:FF:000322">
    <property type="entry name" value="Probable disease resistance protein At1g63360"/>
    <property type="match status" value="1"/>
</dbReference>
<feature type="domain" description="NB-ARC" evidence="11">
    <location>
        <begin position="148"/>
        <end position="320"/>
    </location>
</feature>
<name>A0AAV6WNU8_9LAMI</name>
<comment type="caution">
    <text evidence="14">The sequence shown here is derived from an EMBL/GenBank/DDBJ whole genome shotgun (WGS) entry which is preliminary data.</text>
</comment>
<keyword evidence="6" id="KW-0381">Hypersensitive response</keyword>
<dbReference type="EMBL" id="WHWC01000012">
    <property type="protein sequence ID" value="KAG8372163.1"/>
    <property type="molecule type" value="Genomic_DNA"/>
</dbReference>
<dbReference type="Pfam" id="PF23598">
    <property type="entry name" value="LRR_14"/>
    <property type="match status" value="1"/>
</dbReference>
<keyword evidence="5" id="KW-0433">Leucine-rich repeat</keyword>
<dbReference type="SUPFAM" id="SSF52540">
    <property type="entry name" value="P-loop containing nucleoside triphosphate hydrolases"/>
    <property type="match status" value="1"/>
</dbReference>
<keyword evidence="10" id="KW-0067">ATP-binding</keyword>
<dbReference type="InterPro" id="IPR055414">
    <property type="entry name" value="LRR_R13L4/SHOC2-like"/>
</dbReference>
<evidence type="ECO:0000313" key="15">
    <source>
        <dbReference type="Proteomes" id="UP000826271"/>
    </source>
</evidence>
<reference evidence="14" key="1">
    <citation type="submission" date="2019-10" db="EMBL/GenBank/DDBJ databases">
        <authorList>
            <person name="Zhang R."/>
            <person name="Pan Y."/>
            <person name="Wang J."/>
            <person name="Ma R."/>
            <person name="Yu S."/>
        </authorList>
    </citation>
    <scope>NUCLEOTIDE SEQUENCE</scope>
    <source>
        <strain evidence="14">LA-IB0</strain>
        <tissue evidence="14">Leaf</tissue>
    </source>
</reference>
<evidence type="ECO:0000256" key="8">
    <source>
        <dbReference type="ARBA" id="ARBA00022741"/>
    </source>
</evidence>
<organism evidence="14 15">
    <name type="scientific">Buddleja alternifolia</name>
    <dbReference type="NCBI Taxonomy" id="168488"/>
    <lineage>
        <taxon>Eukaryota</taxon>
        <taxon>Viridiplantae</taxon>
        <taxon>Streptophyta</taxon>
        <taxon>Embryophyta</taxon>
        <taxon>Tracheophyta</taxon>
        <taxon>Spermatophyta</taxon>
        <taxon>Magnoliopsida</taxon>
        <taxon>eudicotyledons</taxon>
        <taxon>Gunneridae</taxon>
        <taxon>Pentapetalae</taxon>
        <taxon>asterids</taxon>
        <taxon>lamiids</taxon>
        <taxon>Lamiales</taxon>
        <taxon>Scrophulariaceae</taxon>
        <taxon>Buddlejeae</taxon>
        <taxon>Buddleja</taxon>
    </lineage>
</organism>
<evidence type="ECO:0000259" key="11">
    <source>
        <dbReference type="Pfam" id="PF00931"/>
    </source>
</evidence>
<dbReference type="GO" id="GO:0043531">
    <property type="term" value="F:ADP binding"/>
    <property type="evidence" value="ECO:0007669"/>
    <property type="project" value="InterPro"/>
</dbReference>
<evidence type="ECO:0000256" key="4">
    <source>
        <dbReference type="ARBA" id="ARBA00022490"/>
    </source>
</evidence>
<dbReference type="AlphaFoldDB" id="A0AAV6WNU8"/>
<comment type="subcellular location">
    <subcellularLocation>
        <location evidence="2">Cytoplasm</location>
    </subcellularLocation>
</comment>
<dbReference type="GO" id="GO:0051607">
    <property type="term" value="P:defense response to virus"/>
    <property type="evidence" value="ECO:0007669"/>
    <property type="project" value="UniProtKB-ARBA"/>
</dbReference>
<feature type="domain" description="Disease resistance R13L4/SHOC-2-like LRR" evidence="13">
    <location>
        <begin position="541"/>
        <end position="740"/>
    </location>
</feature>
<feature type="domain" description="Disease resistance protein winged helix" evidence="12">
    <location>
        <begin position="403"/>
        <end position="475"/>
    </location>
</feature>
<dbReference type="InterPro" id="IPR027417">
    <property type="entry name" value="P-loop_NTPase"/>
</dbReference>
<dbReference type="FunFam" id="3.40.50.300:FF:001091">
    <property type="entry name" value="Probable disease resistance protein At1g61300"/>
    <property type="match status" value="1"/>
</dbReference>
<evidence type="ECO:0008006" key="16">
    <source>
        <dbReference type="Google" id="ProtNLM"/>
    </source>
</evidence>
<protein>
    <recommendedName>
        <fullName evidence="16">NB-ARC domain-containing protein</fullName>
    </recommendedName>
</protein>
<proteinExistence type="inferred from homology"/>
<dbReference type="SUPFAM" id="SSF52058">
    <property type="entry name" value="L domain-like"/>
    <property type="match status" value="1"/>
</dbReference>
<evidence type="ECO:0000259" key="12">
    <source>
        <dbReference type="Pfam" id="PF23559"/>
    </source>
</evidence>
<dbReference type="GO" id="GO:0005524">
    <property type="term" value="F:ATP binding"/>
    <property type="evidence" value="ECO:0007669"/>
    <property type="project" value="UniProtKB-KW"/>
</dbReference>
<dbReference type="InterPro" id="IPR002182">
    <property type="entry name" value="NB-ARC"/>
</dbReference>
<evidence type="ECO:0000256" key="3">
    <source>
        <dbReference type="ARBA" id="ARBA00008894"/>
    </source>
</evidence>
<dbReference type="Pfam" id="PF00931">
    <property type="entry name" value="NB-ARC"/>
    <property type="match status" value="1"/>
</dbReference>
<evidence type="ECO:0000256" key="6">
    <source>
        <dbReference type="ARBA" id="ARBA00022667"/>
    </source>
</evidence>
<dbReference type="Proteomes" id="UP000826271">
    <property type="component" value="Unassembled WGS sequence"/>
</dbReference>
<dbReference type="InterPro" id="IPR044974">
    <property type="entry name" value="Disease_R_plants"/>
</dbReference>
<accession>A0AAV6WNU8</accession>
<keyword evidence="15" id="KW-1185">Reference proteome</keyword>